<evidence type="ECO:0000313" key="5">
    <source>
        <dbReference type="Proteomes" id="UP000694393"/>
    </source>
</evidence>
<feature type="transmembrane region" description="Helical" evidence="2">
    <location>
        <begin position="49"/>
        <end position="69"/>
    </location>
</feature>
<dbReference type="Proteomes" id="UP000694393">
    <property type="component" value="Unplaced"/>
</dbReference>
<evidence type="ECO:0000256" key="2">
    <source>
        <dbReference type="SAM" id="Phobius"/>
    </source>
</evidence>
<dbReference type="AlphaFoldDB" id="A0A8C8SC56"/>
<organism evidence="4 5">
    <name type="scientific">Pelusios castaneus</name>
    <name type="common">West African mud turtle</name>
    <dbReference type="NCBI Taxonomy" id="367368"/>
    <lineage>
        <taxon>Eukaryota</taxon>
        <taxon>Metazoa</taxon>
        <taxon>Chordata</taxon>
        <taxon>Craniata</taxon>
        <taxon>Vertebrata</taxon>
        <taxon>Euteleostomi</taxon>
        <taxon>Archelosauria</taxon>
        <taxon>Testudinata</taxon>
        <taxon>Testudines</taxon>
        <taxon>Pleurodira</taxon>
        <taxon>Pelomedusidae</taxon>
        <taxon>Pelusios</taxon>
    </lineage>
</organism>
<keyword evidence="5" id="KW-1185">Reference proteome</keyword>
<protein>
    <submittedName>
        <fullName evidence="4">Protein tyrosine phosphatase receptor type C associated protein</fullName>
    </submittedName>
</protein>
<name>A0A8C8SC56_9SAUR</name>
<keyword evidence="2" id="KW-0472">Membrane</keyword>
<evidence type="ECO:0000313" key="4">
    <source>
        <dbReference type="Ensembl" id="ENSPCEP00000017498.1"/>
    </source>
</evidence>
<feature type="signal peptide" evidence="3">
    <location>
        <begin position="1"/>
        <end position="39"/>
    </location>
</feature>
<feature type="chain" id="PRO_5034756154" evidence="3">
    <location>
        <begin position="40"/>
        <end position="210"/>
    </location>
</feature>
<dbReference type="Ensembl" id="ENSPCET00000018106.1">
    <property type="protein sequence ID" value="ENSPCEP00000017498.1"/>
    <property type="gene ID" value="ENSPCEG00000013742.1"/>
</dbReference>
<dbReference type="PANTHER" id="PTHR15312">
    <property type="entry name" value="PROTEIN TYROSINE PHOSPHATASE RECEPTOR TYPE C-ASSOCIATED PROTEIN"/>
    <property type="match status" value="1"/>
</dbReference>
<feature type="compositionally biased region" description="Low complexity" evidence="1">
    <location>
        <begin position="179"/>
        <end position="190"/>
    </location>
</feature>
<feature type="region of interest" description="Disordered" evidence="1">
    <location>
        <begin position="106"/>
        <end position="210"/>
    </location>
</feature>
<reference evidence="4" key="2">
    <citation type="submission" date="2025-09" db="UniProtKB">
        <authorList>
            <consortium name="Ensembl"/>
        </authorList>
    </citation>
    <scope>IDENTIFICATION</scope>
</reference>
<evidence type="ECO:0000256" key="1">
    <source>
        <dbReference type="SAM" id="MobiDB-lite"/>
    </source>
</evidence>
<accession>A0A8C8SC56</accession>
<keyword evidence="2" id="KW-1133">Transmembrane helix</keyword>
<reference evidence="4" key="1">
    <citation type="submission" date="2025-08" db="UniProtKB">
        <authorList>
            <consortium name="Ensembl"/>
        </authorList>
    </citation>
    <scope>IDENTIFICATION</scope>
</reference>
<sequence>MQSLTFSLSLLPQHATVHTPQGLLIVGLLLLILPEAALGTDNSSKNHNAIVGFLVFLLLLLLLVLALAWRKLSHDSDGRYHPRRLCQPRRLLGALARRWYELQGQVPPERQCQDEEDEYEEDEDDDEELESLQGDEEEGKGGQERQNLEGTDVSEGTPPCQPPDGALEEAEEVGGTSSGGLLSDLHSFSGTATWEDSAAEGGSRQHVTAL</sequence>
<evidence type="ECO:0000256" key="3">
    <source>
        <dbReference type="SAM" id="SignalP"/>
    </source>
</evidence>
<dbReference type="Pfam" id="PF15713">
    <property type="entry name" value="PTPRCAP"/>
    <property type="match status" value="1"/>
</dbReference>
<dbReference type="InterPro" id="IPR016553">
    <property type="entry name" value="PTPRCAP"/>
</dbReference>
<proteinExistence type="predicted"/>
<keyword evidence="2" id="KW-0812">Transmembrane</keyword>
<keyword evidence="3" id="KW-0732">Signal</keyword>
<feature type="compositionally biased region" description="Acidic residues" evidence="1">
    <location>
        <begin position="114"/>
        <end position="138"/>
    </location>
</feature>
<dbReference type="PANTHER" id="PTHR15312:SF1">
    <property type="entry name" value="PROTEIN TYROSINE PHOSPHATASE RECEPTOR TYPE C-ASSOCIATED PROTEIN"/>
    <property type="match status" value="1"/>
</dbReference>